<reference evidence="2" key="1">
    <citation type="submission" date="2020-05" db="UniProtKB">
        <authorList>
            <consortium name="EnsemblMetazoa"/>
        </authorList>
    </citation>
    <scope>IDENTIFICATION</scope>
    <source>
        <strain evidence="2">Jacobina</strain>
    </source>
</reference>
<evidence type="ECO:0000313" key="3">
    <source>
        <dbReference type="Proteomes" id="UP000092461"/>
    </source>
</evidence>
<dbReference type="EnsemblMetazoa" id="LLOJ006510-RA">
    <property type="protein sequence ID" value="LLOJ006510-PA"/>
    <property type="gene ID" value="LLOJ006510"/>
</dbReference>
<proteinExistence type="predicted"/>
<keyword evidence="3" id="KW-1185">Reference proteome</keyword>
<dbReference type="EMBL" id="AJWK01021388">
    <property type="status" value="NOT_ANNOTATED_CDS"/>
    <property type="molecule type" value="Genomic_DNA"/>
</dbReference>
<name>A0A1B0CP37_LUTLO</name>
<dbReference type="Proteomes" id="UP000092461">
    <property type="component" value="Unassembled WGS sequence"/>
</dbReference>
<feature type="domain" description="DH" evidence="1">
    <location>
        <begin position="32"/>
        <end position="219"/>
    </location>
</feature>
<dbReference type="InterPro" id="IPR035899">
    <property type="entry name" value="DBL_dom_sf"/>
</dbReference>
<sequence length="469" mass="54694">MFRKHGRNGCRSNRDSGVASISSIQSVHDSCRMFYKIYDLIVCEEKYVRMLEILTCDYKKQFILAMDPYHYFPIDLTSFRALCGQERKIFFFFEQLLQLHRTFCDLLHECDDAVDIGRIFYDWIVEGKLDIYVKHWLINPLRRLEVQQEFDAFMEQCRDEIEITGVQAYLAPDIHLMYYKKILSSLCEICASTEDLESLQTVERSLGVLNTFLDSCKLSSNAMDMENLAADVVANGKCLYRGEFAAREYAEGLKEKVIIYLFERGLIVATPKKCPKSHAVNDFFHSYCDLRHIEVAPMEASIRLKDMTSGKTYYRLKKKQSTFWKNKDTSSMAEIIQTISMLKGQEDTETYGKEWGDSQPPVEAINYNLVHRMQIQSFSLRLYGYSPQSTPSYSEKNPTYVEVHNVAVIEKFMLQHPVRMKELSQRMREKMEQFVRIQAIDRERYGDWQQPGGCVENDCDSGSDSSFEI</sequence>
<dbReference type="Gene3D" id="1.20.900.10">
    <property type="entry name" value="Dbl homology (DH) domain"/>
    <property type="match status" value="1"/>
</dbReference>
<dbReference type="VEuPathDB" id="VectorBase:LLOJ006510"/>
<dbReference type="SUPFAM" id="SSF48065">
    <property type="entry name" value="DBL homology domain (DH-domain)"/>
    <property type="match status" value="1"/>
</dbReference>
<dbReference type="AlphaFoldDB" id="A0A1B0CP37"/>
<evidence type="ECO:0000313" key="2">
    <source>
        <dbReference type="EnsemblMetazoa" id="LLOJ006510-PA"/>
    </source>
</evidence>
<dbReference type="VEuPathDB" id="VectorBase:LLONM1_006838"/>
<dbReference type="InterPro" id="IPR000219">
    <property type="entry name" value="DH_dom"/>
</dbReference>
<dbReference type="PROSITE" id="PS50010">
    <property type="entry name" value="DH_2"/>
    <property type="match status" value="1"/>
</dbReference>
<accession>A0A1B0CP37</accession>
<evidence type="ECO:0000259" key="1">
    <source>
        <dbReference type="PROSITE" id="PS50010"/>
    </source>
</evidence>
<organism evidence="2 3">
    <name type="scientific">Lutzomyia longipalpis</name>
    <name type="common">Sand fly</name>
    <dbReference type="NCBI Taxonomy" id="7200"/>
    <lineage>
        <taxon>Eukaryota</taxon>
        <taxon>Metazoa</taxon>
        <taxon>Ecdysozoa</taxon>
        <taxon>Arthropoda</taxon>
        <taxon>Hexapoda</taxon>
        <taxon>Insecta</taxon>
        <taxon>Pterygota</taxon>
        <taxon>Neoptera</taxon>
        <taxon>Endopterygota</taxon>
        <taxon>Diptera</taxon>
        <taxon>Nematocera</taxon>
        <taxon>Psychodoidea</taxon>
        <taxon>Psychodidae</taxon>
        <taxon>Lutzomyia</taxon>
        <taxon>Lutzomyia</taxon>
    </lineage>
</organism>
<protein>
    <recommendedName>
        <fullName evidence="1">DH domain-containing protein</fullName>
    </recommendedName>
</protein>
<dbReference type="GO" id="GO:0005085">
    <property type="term" value="F:guanyl-nucleotide exchange factor activity"/>
    <property type="evidence" value="ECO:0007669"/>
    <property type="project" value="InterPro"/>
</dbReference>